<proteinExistence type="predicted"/>
<dbReference type="Proteomes" id="UP001500929">
    <property type="component" value="Unassembled WGS sequence"/>
</dbReference>
<name>A0ABP5R305_9MICO</name>
<keyword evidence="1" id="KW-0732">Signal</keyword>
<organism evidence="2 3">
    <name type="scientific">Herbiconiux moechotypicola</name>
    <dbReference type="NCBI Taxonomy" id="637393"/>
    <lineage>
        <taxon>Bacteria</taxon>
        <taxon>Bacillati</taxon>
        <taxon>Actinomycetota</taxon>
        <taxon>Actinomycetes</taxon>
        <taxon>Micrococcales</taxon>
        <taxon>Microbacteriaceae</taxon>
        <taxon>Herbiconiux</taxon>
    </lineage>
</organism>
<evidence type="ECO:0000313" key="3">
    <source>
        <dbReference type="Proteomes" id="UP001500929"/>
    </source>
</evidence>
<evidence type="ECO:0000313" key="2">
    <source>
        <dbReference type="EMBL" id="GAA2250222.1"/>
    </source>
</evidence>
<evidence type="ECO:0000256" key="1">
    <source>
        <dbReference type="SAM" id="SignalP"/>
    </source>
</evidence>
<dbReference type="RefSeq" id="WP_259481694.1">
    <property type="nucleotide sequence ID" value="NZ_BAAAQY010000018.1"/>
</dbReference>
<sequence length="183" mass="18420">MTVRIRAAASRVLLLGAAGALAVALTGCSFSAGTELGVDEPVVDEPLVDEPAVAADDGAGAEEPLGDVPEECLAVSVTSWPGADLADVESIPASWPQPPSGSVLCSTGGGGSTETAAYASPLAIDEILAHYESSLGSEYSFERFSGEENGTGYDSLDGSGPGVGFQVRENDGGFTLVFATDGF</sequence>
<comment type="caution">
    <text evidence="2">The sequence shown here is derived from an EMBL/GenBank/DDBJ whole genome shotgun (WGS) entry which is preliminary data.</text>
</comment>
<accession>A0ABP5R305</accession>
<gene>
    <name evidence="2" type="ORF">GCM10009851_39740</name>
</gene>
<keyword evidence="3" id="KW-1185">Reference proteome</keyword>
<dbReference type="EMBL" id="BAAAQY010000018">
    <property type="protein sequence ID" value="GAA2250222.1"/>
    <property type="molecule type" value="Genomic_DNA"/>
</dbReference>
<feature type="signal peptide" evidence="1">
    <location>
        <begin position="1"/>
        <end position="22"/>
    </location>
</feature>
<protein>
    <submittedName>
        <fullName evidence="2">Uncharacterized protein</fullName>
    </submittedName>
</protein>
<feature type="chain" id="PRO_5045906051" evidence="1">
    <location>
        <begin position="23"/>
        <end position="183"/>
    </location>
</feature>
<reference evidence="3" key="1">
    <citation type="journal article" date="2019" name="Int. J. Syst. Evol. Microbiol.">
        <title>The Global Catalogue of Microorganisms (GCM) 10K type strain sequencing project: providing services to taxonomists for standard genome sequencing and annotation.</title>
        <authorList>
            <consortium name="The Broad Institute Genomics Platform"/>
            <consortium name="The Broad Institute Genome Sequencing Center for Infectious Disease"/>
            <person name="Wu L."/>
            <person name="Ma J."/>
        </authorList>
    </citation>
    <scope>NUCLEOTIDE SEQUENCE [LARGE SCALE GENOMIC DNA]</scope>
    <source>
        <strain evidence="3">JCM 16117</strain>
    </source>
</reference>
<dbReference type="PROSITE" id="PS51257">
    <property type="entry name" value="PROKAR_LIPOPROTEIN"/>
    <property type="match status" value="1"/>
</dbReference>